<keyword evidence="2" id="KW-1185">Reference proteome</keyword>
<dbReference type="RefSeq" id="WP_066192434.1">
    <property type="nucleotide sequence ID" value="NZ_PISD01000076.1"/>
</dbReference>
<reference evidence="1 2" key="1">
    <citation type="journal article" date="2010" name="Int. J. Syst. Evol. Microbiol.">
        <title>Bacillus horneckiae sp. nov., isolated from a spacecraft-assembly clean room.</title>
        <authorList>
            <person name="Vaishampayan P."/>
            <person name="Probst A."/>
            <person name="Krishnamurthi S."/>
            <person name="Ghosh S."/>
            <person name="Osman S."/>
            <person name="McDowall A."/>
            <person name="Ruckmani A."/>
            <person name="Mayilraj S."/>
            <person name="Venkateswaran K."/>
        </authorList>
    </citation>
    <scope>NUCLEOTIDE SEQUENCE [LARGE SCALE GENOMIC DNA]</scope>
    <source>
        <strain evidence="2">1PO1SC</strain>
    </source>
</reference>
<gene>
    <name evidence="1" type="ORF">CWS20_25480</name>
</gene>
<dbReference type="EMBL" id="PISD01000076">
    <property type="protein sequence ID" value="PKG26168.1"/>
    <property type="molecule type" value="Genomic_DNA"/>
</dbReference>
<name>A0A2N0Z9H8_9BACI</name>
<accession>A0A2N0Z9H8</accession>
<sequence>MNFNNLIDLYSLGHKTVLFKHVESNELLPFANSIEKFRLEIQNRYENDDHLVEVLNLLKKVFFKLASSLLPYNKVINKDTEDQIISKFIQIKKSYPELFTKVVIQIAKSFKEVLESTNNSLYDYLCNYINSRAETGLKVAIVTKRAITIEERFLIIDGLKSFLKESFFTENSFRKDIETFDEVVFVGNPAYFGEYVKNTFKGKTVAFISYDIFTNSISPNKIFEDIDKKGVYSTIFQNVSFGEPIQKKSNITLEQAELLNTAVSKFLEEQKNTLEVNSQDAVEASIVYLENDRFLFAPKDSKIRVFSPNEKSNFIKQLNFKDIEEDDFIVIRNDRDTRLIAEVADHDVLKKNAEKYRLLQNEWKDKLRFNVKKKGIRKVSEILINKYNINTASMASLRSWCNEDSICPTELPKILKALKYDEEMIKETYNTMKIIQLAHRKAGRIISNKLMSELSNDILKELQEKGYYTFMSKEFNGASFNIERIVSIDRSRHLIAPYNLMKPMNID</sequence>
<dbReference type="AlphaFoldDB" id="A0A2N0Z9H8"/>
<comment type="caution">
    <text evidence="1">The sequence shown here is derived from an EMBL/GenBank/DDBJ whole genome shotgun (WGS) entry which is preliminary data.</text>
</comment>
<proteinExistence type="predicted"/>
<evidence type="ECO:0000313" key="2">
    <source>
        <dbReference type="Proteomes" id="UP000233343"/>
    </source>
</evidence>
<protein>
    <submittedName>
        <fullName evidence="1">Uncharacterized protein</fullName>
    </submittedName>
</protein>
<organism evidence="1 2">
    <name type="scientific">Cytobacillus horneckiae</name>
    <dbReference type="NCBI Taxonomy" id="549687"/>
    <lineage>
        <taxon>Bacteria</taxon>
        <taxon>Bacillati</taxon>
        <taxon>Bacillota</taxon>
        <taxon>Bacilli</taxon>
        <taxon>Bacillales</taxon>
        <taxon>Bacillaceae</taxon>
        <taxon>Cytobacillus</taxon>
    </lineage>
</organism>
<dbReference type="Proteomes" id="UP000233343">
    <property type="component" value="Unassembled WGS sequence"/>
</dbReference>
<evidence type="ECO:0000313" key="1">
    <source>
        <dbReference type="EMBL" id="PKG26168.1"/>
    </source>
</evidence>